<feature type="signal peptide" evidence="1">
    <location>
        <begin position="1"/>
        <end position="21"/>
    </location>
</feature>
<dbReference type="OrthoDB" id="599464at2"/>
<feature type="domain" description="Ig-like" evidence="2">
    <location>
        <begin position="929"/>
        <end position="1015"/>
    </location>
</feature>
<reference evidence="3 4" key="2">
    <citation type="journal article" date="2010" name="Stand. Genomic Sci.">
        <title>Complete genome sequence of Chitinophaga pinensis type strain (UQM 2034).</title>
        <authorList>
            <person name="Glavina Del Rio T."/>
            <person name="Abt B."/>
            <person name="Spring S."/>
            <person name="Lapidus A."/>
            <person name="Nolan M."/>
            <person name="Tice H."/>
            <person name="Copeland A."/>
            <person name="Cheng J.F."/>
            <person name="Chen F."/>
            <person name="Bruce D."/>
            <person name="Goodwin L."/>
            <person name="Pitluck S."/>
            <person name="Ivanova N."/>
            <person name="Mavromatis K."/>
            <person name="Mikhailova N."/>
            <person name="Pati A."/>
            <person name="Chen A."/>
            <person name="Palaniappan K."/>
            <person name="Land M."/>
            <person name="Hauser L."/>
            <person name="Chang Y.J."/>
            <person name="Jeffries C.D."/>
            <person name="Chain P."/>
            <person name="Saunders E."/>
            <person name="Detter J.C."/>
            <person name="Brettin T."/>
            <person name="Rohde M."/>
            <person name="Goker M."/>
            <person name="Bristow J."/>
            <person name="Eisen J.A."/>
            <person name="Markowitz V."/>
            <person name="Hugenholtz P."/>
            <person name="Kyrpides N.C."/>
            <person name="Klenk H.P."/>
            <person name="Lucas S."/>
        </authorList>
    </citation>
    <scope>NUCLEOTIDE SEQUENCE [LARGE SCALE GENOMIC DNA]</scope>
    <source>
        <strain evidence="4">ATCC 43595 / DSM 2588 / LMG 13176 / NBRC 15968 / NCIMB 11800 / UQM 2034</strain>
    </source>
</reference>
<feature type="chain" id="PRO_5037540402" description="Ig-like domain-containing protein" evidence="1">
    <location>
        <begin position="22"/>
        <end position="2833"/>
    </location>
</feature>
<accession>A0A979GST9</accession>
<sequence>MKKLLILLCLFLVGAFEMVHAQTVYVNVPDTVCMSTTNATANQQKFSSMNARVTGTGITVTQKATWEITTPNGTDADYEVLYSENNAADKPTKLKNTTTLTLQFLVPGNYTFKATMTYTGSDGVTRTVVETRMLHAVNCTITTCGDGSSTMAGFSEDFGAMNIGVDRRNYPVDGVVLYTYQPNGALTEDNYVISNNPRLARDTWANVTDHTGGFRGGMLVVNSSITPRQFYSKTVTGLCPGSIYNFSAWLLNVNTGNDLTDCGNYQYAGVTFKVVDAKTPTRVLNAFDTRSVSMMLGAKGPTWQRYGGTFVVPSDVDSVIVYIVNNKPGGCGNDIAIDDIEFSYCSPNIVSEIDGDKQSLAEVLCEGAPITLTSSYAPADYFTDPVFEWQMSDDEGKTWLPVPFGTSTGNKLIIGDGELKGTRKVASDYLFRTIIYERGSDQSICASPSSEIRLTILPMPNLTLTASQVCAGDNVDLEASGGFDSYSWKDLPGYTGTTRTIVVDKDTAITVFGYVNYADGHTCQDENSIFIGTVRNPVLDVFVSNSNVCIGESIDMKINSVLSGYNIHWFRGPDVNGNKVAMPEYDGLTDITQYQIGSVADSVFSVVVSDPANICVVESDPIIIKSSVTPITQLKPNTKTFCASTNASGNFTVEVDKVTGAAGTWRVEEIFGPAVTDDVIDDYVRILLPSAERTRVTIKKPGTSVVLSWTLRTAANSGCTTVVLDTLNLLLDPTYSNAGPDTTQCGTDNVFTMNASKPAPITELYGAAEERGKWTLISGNATIAYDTAYNTTVTALDPEGDIVLSWTITNLGGCVANTDMVTLHKIGKPIIRLASPAKACTSKGFFMLDTLSTKGTPTIYSIAAATPAMPGFVAVNNQPLSWPLRVNIPTNLAPGTYNFNLSYRTAKSGCDSTVPFTVNVETAPIAATSITSSTTGVCGSGSATLTVNGGSLGLQADGVTPNAIWAWYAGGCGTGTRLGTGPTITVPLTAVTTFYVRAESLGACDTTACVSTTVTFTGMPANINAGPDQSKCNTTAFTMAASVATPGTGTWVLPAGTTATVTAGQSNNPAAVINVPAGITVDAVWSVTNGTCVANDTVRLINYALPTLANAGPDKAQCGNTAFTMAANAAVTGTGVWTLVAGSTATIAAGQANSPTALITVPTGSTTRAIWTITNMLCTTSDTVVLTSTAGPTTANAGPDQAQCGNNNFIMAATPVTTGTGTWTLPAGSPATITAGQANNPNATITLPIGSTTFAIWTTSSGTCTTVDTVQLSNGLAATVAAAGPDQAQCGNGAFTLAANTATIGTGSWTVISSTPAGNVLPAGVANNPTASLSLPAGTTVVLRWTISNGGCATSDDVVLSNSLAPNPAAAGPDQLKCNVAAFTLAANSAAGGTGRWDVISPAGYTFPAADVANPTANINIPAGTELTLKWTIANGGCTTSDTILLGNYAQPAAAAAGADQSQCEGLDFIMAANKPSVTGAVGTWTLVSGSATIAAGQANMDTAHITLASGATAVLRWSISNGSCTSSDDVTLTSIPKPTTATAGPDQQHCENALFNMTANTPVTGTATWSLPAGTTATIPAADRNNPAAVVTVPAGTTVALAWVISNSTCNSVDSITLTNSVMPNNAVAGGDQVHCDDANFTMNANNASPATAIGTWSVVSGTATIADIHSATSTVTVTAGNTATLRWSIANGLCSSTPDDVVLTNQPAILGNTITADQVLCASDAPASLRGGTITGGTGTYTFQWQVSTVSAVTGFTNVMAADGTNEIFTPPAISRHTWYRRVVMSGACTGNISNAVMLTLMNIPPVVISVPDPLSIDCAGGVDPATKFGTPVFSHAPYDNEQLAITYNDVTTVIDACATTVTRTWTATDRCGLTTQAQQVITITDKTKPVFTTTAPANVTVNCDAVPAAATLTATDNCAGTMTITPIEERQDAGASCPSNYILVRRWVAVDACGNRSDTLMQIINVRDMTPPVFDAPAPANITVDCDKVPAAAPMTATDNCSPGVITANPVDTRKAISGSKCTENYQLIRTWTATDLCGNKTVLTQTITVQDTIRPRFSVIVPAAVTVDCDKVPGVESVTATDNCTANVSVKLTETKQSLSSSCLNSYKLTRTWIASDNCGNTATMQQVVTVQDTTKPVFVVAPPADTTVSCNAVPGPPTTLRASDNCGTVKISYTQTRETIPGGCAGNYLLIRTWTAKDACNNATIARQVITVTDTTAPLIDPAPADITIGCSDAIPGAAALYAVDNCDVNFPKKVTMVQDPFVVDKCNGYTIVRRWNISDACGNAAIERVQTITVNPCPKPELDPNLPANCSSNTKFAILLKNKVSKPKFTLISVIPATAVTTPLTQNSNVFDLNGATQATFAVIDGNTGCSSDTVTYDLRYIEKPVVDLGADVAVCNGGSVTLDAGAANAGYNIRWSTGATTQTIVVNTPGTYYATVFNGICATTDSVKMSVNNPPTIDMADTTICEGSTLRLDATTSGASYVWSTGETTPFIDVYMQGTYTVDVTLNGCTTHDELDVTVATAPNITLSDDMEICPNETAMLTVDPDGGNVRWNNGEVTNSIVVSRPGDYWVAVNRNNCVVTDTVRVVLKSKLDINIGPQRDICAGGRVVLDATNDDAVSYLWNDGDTNPIKEVTTPGRYTVSVMDRFCSAITMDSVDVVVAGIPPFDLGRDTTLCLDNVLNLRVDAGAGNQVRWQDGTTGNTYKVTSTGYYTVTVYNDCGSATDQIAVTFKPCEPEPGLPTAFTPNGDGKNDVFRPVVKGPMYDYELSIYNRWGTLVFRSVESRLGWDGRYLGALVDSGSYIWVMGYREKAAGPKIVLKGQITLLR</sequence>
<dbReference type="KEGG" id="cpi:Cpin_4166"/>
<evidence type="ECO:0000256" key="1">
    <source>
        <dbReference type="SAM" id="SignalP"/>
    </source>
</evidence>
<organism evidence="3 4">
    <name type="scientific">Chitinophaga pinensis (strain ATCC 43595 / DSM 2588 / LMG 13176 / NBRC 15968 / NCIMB 11800 / UQM 2034)</name>
    <dbReference type="NCBI Taxonomy" id="485918"/>
    <lineage>
        <taxon>Bacteria</taxon>
        <taxon>Pseudomonadati</taxon>
        <taxon>Bacteroidota</taxon>
        <taxon>Chitinophagia</taxon>
        <taxon>Chitinophagales</taxon>
        <taxon>Chitinophagaceae</taxon>
        <taxon>Chitinophaga</taxon>
    </lineage>
</organism>
<reference evidence="4" key="1">
    <citation type="submission" date="2009-08" db="EMBL/GenBank/DDBJ databases">
        <title>The complete genome of Chitinophaga pinensis DSM 2588.</title>
        <authorList>
            <consortium name="US DOE Joint Genome Institute (JGI-PGF)"/>
            <person name="Lucas S."/>
            <person name="Copeland A."/>
            <person name="Lapidus A."/>
            <person name="Glavina del Rio T."/>
            <person name="Dalin E."/>
            <person name="Tice H."/>
            <person name="Bruce D."/>
            <person name="Goodwin L."/>
            <person name="Pitluck S."/>
            <person name="Kyrpides N."/>
            <person name="Mavromatis K."/>
            <person name="Ivanova N."/>
            <person name="Mikhailova N."/>
            <person name="Sims D."/>
            <person name="Meinche L."/>
            <person name="Brettin T."/>
            <person name="Detter J.C."/>
            <person name="Han C."/>
            <person name="Larimer F."/>
            <person name="Land M."/>
            <person name="Hauser L."/>
            <person name="Markowitz V."/>
            <person name="Cheng J.-F."/>
            <person name="Hugenholtz P."/>
            <person name="Woyke T."/>
            <person name="Wu D."/>
            <person name="Spring S."/>
            <person name="Klenk H.-P."/>
            <person name="Eisen J.A."/>
        </authorList>
    </citation>
    <scope>NUCLEOTIDE SEQUENCE [LARGE SCALE GENOMIC DNA]</scope>
    <source>
        <strain evidence="4">ATCC 43595 / DSM 2588 / LMG 13176 / NBRC 15968 / NCIMB 11800 / UQM 2034</strain>
    </source>
</reference>
<proteinExistence type="predicted"/>
<dbReference type="Gene3D" id="2.60.120.260">
    <property type="entry name" value="Galactose-binding domain-like"/>
    <property type="match status" value="1"/>
</dbReference>
<dbReference type="Pfam" id="PF13585">
    <property type="entry name" value="CHU_C"/>
    <property type="match status" value="1"/>
</dbReference>
<dbReference type="Pfam" id="PF19081">
    <property type="entry name" value="Ig_7"/>
    <property type="match status" value="1"/>
</dbReference>
<evidence type="ECO:0000313" key="4">
    <source>
        <dbReference type="Proteomes" id="UP000002215"/>
    </source>
</evidence>
<dbReference type="EMBL" id="CP001699">
    <property type="protein sequence ID" value="ACU61623.1"/>
    <property type="molecule type" value="Genomic_DNA"/>
</dbReference>
<protein>
    <recommendedName>
        <fullName evidence="2">Ig-like domain-containing protein</fullName>
    </recommendedName>
</protein>
<gene>
    <name evidence="3" type="ordered locus">Cpin_4166</name>
</gene>
<keyword evidence="1" id="KW-0732">Signal</keyword>
<evidence type="ECO:0000259" key="2">
    <source>
        <dbReference type="Pfam" id="PF19081"/>
    </source>
</evidence>
<dbReference type="RefSeq" id="WP_012791794.1">
    <property type="nucleotide sequence ID" value="NC_013132.1"/>
</dbReference>
<dbReference type="Proteomes" id="UP000002215">
    <property type="component" value="Chromosome"/>
</dbReference>
<evidence type="ECO:0000313" key="3">
    <source>
        <dbReference type="EMBL" id="ACU61623.1"/>
    </source>
</evidence>
<dbReference type="InterPro" id="IPR044023">
    <property type="entry name" value="Ig_7"/>
</dbReference>
<dbReference type="InterPro" id="IPR026341">
    <property type="entry name" value="T9SS_type_B"/>
</dbReference>
<dbReference type="NCBIfam" id="TIGR04131">
    <property type="entry name" value="Bac_Flav_CTERM"/>
    <property type="match status" value="1"/>
</dbReference>
<name>A0A979GST9_CHIPD</name>